<evidence type="ECO:0000313" key="9">
    <source>
        <dbReference type="EMBL" id="RNF82405.1"/>
    </source>
</evidence>
<proteinExistence type="predicted"/>
<dbReference type="PRINTS" id="PR00420">
    <property type="entry name" value="RNGMNOXGNASE"/>
</dbReference>
<dbReference type="GO" id="GO:0070189">
    <property type="term" value="P:kynurenine metabolic process"/>
    <property type="evidence" value="ECO:0007669"/>
    <property type="project" value="TreeGrafter"/>
</dbReference>
<evidence type="ECO:0000256" key="3">
    <source>
        <dbReference type="ARBA" id="ARBA00022827"/>
    </source>
</evidence>
<keyword evidence="4" id="KW-0521">NADP</keyword>
<sequence>MVETDLPFLRRHIDEPTVRAAYLRSYLRRLGGTVRRNYFDQAVTALVETERELRGDSHASLPASVRIGTPAIAANDRTVVPAAAPADTAVAAAPEQPATATDAEADNGRVAIVGGGLAGSLLALSLARQGVGVDVYERRPDPRLGGDAGGRSINLGLSKRGIQALTEVGLIDEVMPLSVTMRGRVIHSPDGGTRFQPYGKNGGEVLHSIDRNELNRLLLDHAQRHPQVRLHFDHRLAHVDKDRRELELESNGERVRVRPSWVVGADGAFSRARQEMQRGERADFQQEYLEWGYKELSLSALPDGGSQIELEALHVWPRLHGLFVSHPNRDGSHTLTLFLPFEGPDSFATTTGEAEVKALFDKYFPDLVPLLPNLVDDWMSHPTGSLTTIRTGRWHRDDWIVLVGDACHAVYPFYGQGMNSAFEDCSALMAALARHGQNRAAAFAAYEQSRRPHTDTLAELSKANFVELKQKVKSPWFVARKRLDVALNRFLPKTWLPLYTMIAHTTIPYGDALARAHRQERFLAGSAVGLAGAIGVGAWLWLA</sequence>
<evidence type="ECO:0000256" key="4">
    <source>
        <dbReference type="ARBA" id="ARBA00022857"/>
    </source>
</evidence>
<evidence type="ECO:0000259" key="8">
    <source>
        <dbReference type="Pfam" id="PF01494"/>
    </source>
</evidence>
<comment type="caution">
    <text evidence="9">The sequence shown here is derived from an EMBL/GenBank/DDBJ whole genome shotgun (WGS) entry which is preliminary data.</text>
</comment>
<accession>A0A3M8SNZ6</accession>
<reference evidence="9 10" key="1">
    <citation type="submission" date="2018-11" db="EMBL/GenBank/DDBJ databases">
        <title>Lysobacter cryohumiis sp. nov., isolated from soil in the Tianshan Mountains, Xinjiang, China.</title>
        <authorList>
            <person name="Luo Y."/>
            <person name="Sheng H."/>
        </authorList>
    </citation>
    <scope>NUCLEOTIDE SEQUENCE [LARGE SCALE GENOMIC DNA]</scope>
    <source>
        <strain evidence="9 10">ZS60</strain>
    </source>
</reference>
<dbReference type="AlphaFoldDB" id="A0A3M8SNZ6"/>
<dbReference type="SUPFAM" id="SSF51905">
    <property type="entry name" value="FAD/NAD(P)-binding domain"/>
    <property type="match status" value="1"/>
</dbReference>
<evidence type="ECO:0000313" key="10">
    <source>
        <dbReference type="Proteomes" id="UP000267049"/>
    </source>
</evidence>
<dbReference type="InterPro" id="IPR036188">
    <property type="entry name" value="FAD/NAD-bd_sf"/>
</dbReference>
<name>A0A3M8SNZ6_9GAMM</name>
<keyword evidence="5" id="KW-0560">Oxidoreductase</keyword>
<organism evidence="9 10">
    <name type="scientific">Montanilutibacter psychrotolerans</name>
    <dbReference type="NCBI Taxonomy" id="1327343"/>
    <lineage>
        <taxon>Bacteria</taxon>
        <taxon>Pseudomonadati</taxon>
        <taxon>Pseudomonadota</taxon>
        <taxon>Gammaproteobacteria</taxon>
        <taxon>Lysobacterales</taxon>
        <taxon>Lysobacteraceae</taxon>
        <taxon>Montanilutibacter</taxon>
    </lineage>
</organism>
<dbReference type="GO" id="GO:0071949">
    <property type="term" value="F:FAD binding"/>
    <property type="evidence" value="ECO:0007669"/>
    <property type="project" value="InterPro"/>
</dbReference>
<evidence type="ECO:0000256" key="7">
    <source>
        <dbReference type="SAM" id="Phobius"/>
    </source>
</evidence>
<comment type="cofactor">
    <cofactor evidence="1">
        <name>FAD</name>
        <dbReference type="ChEBI" id="CHEBI:57692"/>
    </cofactor>
</comment>
<keyword evidence="3" id="KW-0274">FAD</keyword>
<dbReference type="PANTHER" id="PTHR46028:SF2">
    <property type="entry name" value="KYNURENINE 3-MONOOXYGENASE"/>
    <property type="match status" value="1"/>
</dbReference>
<evidence type="ECO:0000256" key="1">
    <source>
        <dbReference type="ARBA" id="ARBA00001974"/>
    </source>
</evidence>
<keyword evidence="2" id="KW-0285">Flavoprotein</keyword>
<feature type="transmembrane region" description="Helical" evidence="7">
    <location>
        <begin position="522"/>
        <end position="542"/>
    </location>
</feature>
<evidence type="ECO:0000256" key="5">
    <source>
        <dbReference type="ARBA" id="ARBA00023002"/>
    </source>
</evidence>
<keyword evidence="7" id="KW-1133">Transmembrane helix</keyword>
<protein>
    <submittedName>
        <fullName evidence="9">FAD-dependent monooxygenase</fullName>
    </submittedName>
</protein>
<evidence type="ECO:0000256" key="2">
    <source>
        <dbReference type="ARBA" id="ARBA00022630"/>
    </source>
</evidence>
<keyword evidence="7" id="KW-0472">Membrane</keyword>
<dbReference type="Pfam" id="PF01494">
    <property type="entry name" value="FAD_binding_3"/>
    <property type="match status" value="1"/>
</dbReference>
<keyword evidence="7" id="KW-0812">Transmembrane</keyword>
<feature type="domain" description="FAD-binding" evidence="8">
    <location>
        <begin position="109"/>
        <end position="458"/>
    </location>
</feature>
<gene>
    <name evidence="9" type="ORF">EER27_14430</name>
</gene>
<dbReference type="PANTHER" id="PTHR46028">
    <property type="entry name" value="KYNURENINE 3-MONOOXYGENASE"/>
    <property type="match status" value="1"/>
</dbReference>
<dbReference type="GO" id="GO:0004502">
    <property type="term" value="F:kynurenine 3-monooxygenase activity"/>
    <property type="evidence" value="ECO:0007669"/>
    <property type="project" value="TreeGrafter"/>
</dbReference>
<dbReference type="Gene3D" id="3.50.50.60">
    <property type="entry name" value="FAD/NAD(P)-binding domain"/>
    <property type="match status" value="1"/>
</dbReference>
<keyword evidence="10" id="KW-1185">Reference proteome</keyword>
<dbReference type="Proteomes" id="UP000267049">
    <property type="component" value="Unassembled WGS sequence"/>
</dbReference>
<keyword evidence="6 9" id="KW-0503">Monooxygenase</keyword>
<dbReference type="InterPro" id="IPR002938">
    <property type="entry name" value="FAD-bd"/>
</dbReference>
<dbReference type="EMBL" id="RIBS01000008">
    <property type="protein sequence ID" value="RNF82405.1"/>
    <property type="molecule type" value="Genomic_DNA"/>
</dbReference>
<evidence type="ECO:0000256" key="6">
    <source>
        <dbReference type="ARBA" id="ARBA00023033"/>
    </source>
</evidence>
<dbReference type="OrthoDB" id="9782160at2"/>